<feature type="transmembrane region" description="Helical" evidence="7">
    <location>
        <begin position="116"/>
        <end position="133"/>
    </location>
</feature>
<evidence type="ECO:0000313" key="10">
    <source>
        <dbReference type="Proteomes" id="UP000247810"/>
    </source>
</evidence>
<dbReference type="STRING" id="1448320.A0A319DHA1"/>
<evidence type="ECO:0000256" key="4">
    <source>
        <dbReference type="ARBA" id="ARBA00022989"/>
    </source>
</evidence>
<dbReference type="VEuPathDB" id="FungiDB:BO71DRAFT_374389"/>
<dbReference type="GO" id="GO:0005886">
    <property type="term" value="C:plasma membrane"/>
    <property type="evidence" value="ECO:0007669"/>
    <property type="project" value="UniProtKB-SubCell"/>
</dbReference>
<gene>
    <name evidence="9" type="ORF">BO71DRAFT_374389</name>
</gene>
<evidence type="ECO:0000256" key="1">
    <source>
        <dbReference type="ARBA" id="ARBA00004651"/>
    </source>
</evidence>
<dbReference type="Proteomes" id="UP000247810">
    <property type="component" value="Unassembled WGS sequence"/>
</dbReference>
<feature type="domain" description="Major facilitator superfamily (MFS) profile" evidence="8">
    <location>
        <begin position="46"/>
        <end position="481"/>
    </location>
</feature>
<feature type="transmembrane region" description="Helical" evidence="7">
    <location>
        <begin position="277"/>
        <end position="297"/>
    </location>
</feature>
<feature type="region of interest" description="Disordered" evidence="6">
    <location>
        <begin position="503"/>
        <end position="524"/>
    </location>
</feature>
<evidence type="ECO:0000259" key="8">
    <source>
        <dbReference type="PROSITE" id="PS50850"/>
    </source>
</evidence>
<dbReference type="SUPFAM" id="SSF103473">
    <property type="entry name" value="MFS general substrate transporter"/>
    <property type="match status" value="1"/>
</dbReference>
<keyword evidence="3 7" id="KW-0812">Transmembrane</keyword>
<dbReference type="InterPro" id="IPR020846">
    <property type="entry name" value="MFS_dom"/>
</dbReference>
<keyword evidence="5 7" id="KW-0472">Membrane</keyword>
<evidence type="ECO:0000313" key="9">
    <source>
        <dbReference type="EMBL" id="PYH96850.1"/>
    </source>
</evidence>
<comment type="similarity">
    <text evidence="2">Belongs to the major facilitator superfamily.</text>
</comment>
<dbReference type="PROSITE" id="PS50850">
    <property type="entry name" value="MFS"/>
    <property type="match status" value="1"/>
</dbReference>
<dbReference type="FunFam" id="1.20.1250.20:FF:000082">
    <property type="entry name" value="MFS multidrug transporter, putative"/>
    <property type="match status" value="1"/>
</dbReference>
<feature type="transmembrane region" description="Helical" evidence="7">
    <location>
        <begin position="86"/>
        <end position="104"/>
    </location>
</feature>
<name>A0A319DHA1_9EURO</name>
<evidence type="ECO:0000256" key="5">
    <source>
        <dbReference type="ARBA" id="ARBA00023136"/>
    </source>
</evidence>
<sequence length="524" mass="57526">MTAISDEEKKSSAPPSEAPEVMIVDWDGPNDPKNPFNWSTRKKWLNIITALLSTYTAMMNGTMITVAHEAINNEFHVSDASFPNSYWPVSSWTMGGVVFSLLILPIMEDFGIRRTFLITHFCLILFIIPQAVAQNFATLVVVRFFAGGCVAVLGNGSASIIGNMFATEMARTKPIAIWIIAYLGGSSSGPVIGAAVFQFLPWRWLSYVQLIWCGVFLVVNLLVMEETRGTVILQRRAKKLRAAGKNAYTQHELQAEPLRQVLVTSLRRPLKMLFTEYVVFFATLWSSFTVGTLYLFTQSVEQVFSELYDWTPVQAGYVQAAIVLGEVCAWSFSLFSAQVYFSSAKRNTEIPGVPIPEARLYLSVGGGIIGFAGGMFVYGWTSYPSLPWIAPAVGLWMVGFGSIVVVGGIADYAVDAYAKYAGSAMASFVVGENTVSAFLPLATSSMYNTLGFQWASTLLACISLLLTIAPLSFIIWGKQIRAKSPFMAEAMLNKRAEIAHELSTGPPREIRERNPDVDGMGLAV</sequence>
<feature type="transmembrane region" description="Helical" evidence="7">
    <location>
        <begin position="421"/>
        <end position="442"/>
    </location>
</feature>
<keyword evidence="4 7" id="KW-1133">Transmembrane helix</keyword>
<feature type="transmembrane region" description="Helical" evidence="7">
    <location>
        <begin position="360"/>
        <end position="381"/>
    </location>
</feature>
<comment type="subcellular location">
    <subcellularLocation>
        <location evidence="1">Cell membrane</location>
        <topology evidence="1">Multi-pass membrane protein</topology>
    </subcellularLocation>
</comment>
<feature type="transmembrane region" description="Helical" evidence="7">
    <location>
        <begin position="44"/>
        <end position="66"/>
    </location>
</feature>
<dbReference type="PANTHER" id="PTHR23502">
    <property type="entry name" value="MAJOR FACILITATOR SUPERFAMILY"/>
    <property type="match status" value="1"/>
</dbReference>
<dbReference type="Pfam" id="PF07690">
    <property type="entry name" value="MFS_1"/>
    <property type="match status" value="1"/>
</dbReference>
<keyword evidence="10" id="KW-1185">Reference proteome</keyword>
<evidence type="ECO:0000256" key="2">
    <source>
        <dbReference type="ARBA" id="ARBA00008335"/>
    </source>
</evidence>
<feature type="transmembrane region" description="Helical" evidence="7">
    <location>
        <begin position="317"/>
        <end position="340"/>
    </location>
</feature>
<feature type="transmembrane region" description="Helical" evidence="7">
    <location>
        <begin position="393"/>
        <end position="414"/>
    </location>
</feature>
<dbReference type="AlphaFoldDB" id="A0A319DHA1"/>
<evidence type="ECO:0000256" key="7">
    <source>
        <dbReference type="SAM" id="Phobius"/>
    </source>
</evidence>
<accession>A0A319DHA1</accession>
<feature type="transmembrane region" description="Helical" evidence="7">
    <location>
        <begin position="175"/>
        <end position="198"/>
    </location>
</feature>
<evidence type="ECO:0000256" key="3">
    <source>
        <dbReference type="ARBA" id="ARBA00022692"/>
    </source>
</evidence>
<protein>
    <submittedName>
        <fullName evidence="9">MFS multidrug transporter</fullName>
    </submittedName>
</protein>
<feature type="transmembrane region" description="Helical" evidence="7">
    <location>
        <begin position="454"/>
        <end position="477"/>
    </location>
</feature>
<feature type="compositionally biased region" description="Basic and acidic residues" evidence="6">
    <location>
        <begin position="1"/>
        <end position="11"/>
    </location>
</feature>
<feature type="transmembrane region" description="Helical" evidence="7">
    <location>
        <begin position="139"/>
        <end position="163"/>
    </location>
</feature>
<feature type="transmembrane region" description="Helical" evidence="7">
    <location>
        <begin position="204"/>
        <end position="223"/>
    </location>
</feature>
<feature type="region of interest" description="Disordered" evidence="6">
    <location>
        <begin position="1"/>
        <end position="24"/>
    </location>
</feature>
<proteinExistence type="inferred from homology"/>
<evidence type="ECO:0000256" key="6">
    <source>
        <dbReference type="SAM" id="MobiDB-lite"/>
    </source>
</evidence>
<dbReference type="EMBL" id="KZ825832">
    <property type="protein sequence ID" value="PYH96850.1"/>
    <property type="molecule type" value="Genomic_DNA"/>
</dbReference>
<organism evidence="9 10">
    <name type="scientific">Aspergillus ellipticus CBS 707.79</name>
    <dbReference type="NCBI Taxonomy" id="1448320"/>
    <lineage>
        <taxon>Eukaryota</taxon>
        <taxon>Fungi</taxon>
        <taxon>Dikarya</taxon>
        <taxon>Ascomycota</taxon>
        <taxon>Pezizomycotina</taxon>
        <taxon>Eurotiomycetes</taxon>
        <taxon>Eurotiomycetidae</taxon>
        <taxon>Eurotiales</taxon>
        <taxon>Aspergillaceae</taxon>
        <taxon>Aspergillus</taxon>
        <taxon>Aspergillus subgen. Circumdati</taxon>
    </lineage>
</organism>
<dbReference type="InterPro" id="IPR036259">
    <property type="entry name" value="MFS_trans_sf"/>
</dbReference>
<dbReference type="OrthoDB" id="5403280at2759"/>
<dbReference type="GO" id="GO:0022857">
    <property type="term" value="F:transmembrane transporter activity"/>
    <property type="evidence" value="ECO:0007669"/>
    <property type="project" value="InterPro"/>
</dbReference>
<reference evidence="9 10" key="1">
    <citation type="submission" date="2018-02" db="EMBL/GenBank/DDBJ databases">
        <title>The genomes of Aspergillus section Nigri reveals drivers in fungal speciation.</title>
        <authorList>
            <consortium name="DOE Joint Genome Institute"/>
            <person name="Vesth T.C."/>
            <person name="Nybo J."/>
            <person name="Theobald S."/>
            <person name="Brandl J."/>
            <person name="Frisvad J.C."/>
            <person name="Nielsen K.F."/>
            <person name="Lyhne E.K."/>
            <person name="Kogle M.E."/>
            <person name="Kuo A."/>
            <person name="Riley R."/>
            <person name="Clum A."/>
            <person name="Nolan M."/>
            <person name="Lipzen A."/>
            <person name="Salamov A."/>
            <person name="Henrissat B."/>
            <person name="Wiebenga A."/>
            <person name="De vries R.P."/>
            <person name="Grigoriev I.V."/>
            <person name="Mortensen U.H."/>
            <person name="Andersen M.R."/>
            <person name="Baker S.E."/>
        </authorList>
    </citation>
    <scope>NUCLEOTIDE SEQUENCE [LARGE SCALE GENOMIC DNA]</scope>
    <source>
        <strain evidence="9 10">CBS 707.79</strain>
    </source>
</reference>
<dbReference type="InterPro" id="IPR011701">
    <property type="entry name" value="MFS"/>
</dbReference>
<dbReference type="PANTHER" id="PTHR23502:SF52">
    <property type="entry name" value="MULTIDRUG TRANSPORTER, PUTATIVE (AFU_ORTHOLOGUE AFUA_2G17730)-RELATED"/>
    <property type="match status" value="1"/>
</dbReference>
<dbReference type="Gene3D" id="1.20.1250.20">
    <property type="entry name" value="MFS general substrate transporter like domains"/>
    <property type="match status" value="1"/>
</dbReference>